<dbReference type="Gene3D" id="3.10.350.10">
    <property type="entry name" value="LysM domain"/>
    <property type="match status" value="1"/>
</dbReference>
<dbReference type="Proteomes" id="UP001243212">
    <property type="component" value="Unassembled WGS sequence"/>
</dbReference>
<protein>
    <submittedName>
        <fullName evidence="3">Nucleoid-associated protein YgaU</fullName>
    </submittedName>
</protein>
<name>A0ABT9NH83_9ACTO</name>
<keyword evidence="1" id="KW-0472">Membrane</keyword>
<accession>A0ABT9NH83</accession>
<dbReference type="CDD" id="cd00118">
    <property type="entry name" value="LysM"/>
    <property type="match status" value="1"/>
</dbReference>
<proteinExistence type="predicted"/>
<feature type="transmembrane region" description="Helical" evidence="1">
    <location>
        <begin position="40"/>
        <end position="63"/>
    </location>
</feature>
<reference evidence="3 4" key="1">
    <citation type="submission" date="2023-07" db="EMBL/GenBank/DDBJ databases">
        <title>Sequencing the genomes of 1000 actinobacteria strains.</title>
        <authorList>
            <person name="Klenk H.-P."/>
        </authorList>
    </citation>
    <scope>NUCLEOTIDE SEQUENCE [LARGE SCALE GENOMIC DNA]</scope>
    <source>
        <strain evidence="3 4">DSM 17163</strain>
    </source>
</reference>
<dbReference type="Pfam" id="PF01476">
    <property type="entry name" value="LysM"/>
    <property type="match status" value="1"/>
</dbReference>
<dbReference type="InterPro" id="IPR018392">
    <property type="entry name" value="LysM"/>
</dbReference>
<feature type="domain" description="LysM" evidence="2">
    <location>
        <begin position="160"/>
        <end position="216"/>
    </location>
</feature>
<keyword evidence="1" id="KW-1133">Transmembrane helix</keyword>
<comment type="caution">
    <text evidence="3">The sequence shown here is derived from an EMBL/GenBank/DDBJ whole genome shotgun (WGS) entry which is preliminary data.</text>
</comment>
<keyword evidence="4" id="KW-1185">Reference proteome</keyword>
<dbReference type="SMART" id="SM00257">
    <property type="entry name" value="LysM"/>
    <property type="match status" value="1"/>
</dbReference>
<evidence type="ECO:0000313" key="3">
    <source>
        <dbReference type="EMBL" id="MDP9806699.1"/>
    </source>
</evidence>
<dbReference type="PROSITE" id="PS51782">
    <property type="entry name" value="LYSM"/>
    <property type="match status" value="1"/>
</dbReference>
<dbReference type="InterPro" id="IPR036779">
    <property type="entry name" value="LysM_dom_sf"/>
</dbReference>
<dbReference type="EMBL" id="JAUSQX010000001">
    <property type="protein sequence ID" value="MDP9806699.1"/>
    <property type="molecule type" value="Genomic_DNA"/>
</dbReference>
<evidence type="ECO:0000259" key="2">
    <source>
        <dbReference type="PROSITE" id="PS51782"/>
    </source>
</evidence>
<evidence type="ECO:0000256" key="1">
    <source>
        <dbReference type="SAM" id="Phobius"/>
    </source>
</evidence>
<evidence type="ECO:0000313" key="4">
    <source>
        <dbReference type="Proteomes" id="UP001243212"/>
    </source>
</evidence>
<keyword evidence="1" id="KW-0812">Transmembrane</keyword>
<dbReference type="RefSeq" id="WP_307682908.1">
    <property type="nucleotide sequence ID" value="NZ_JAUSQX010000001.1"/>
</dbReference>
<organism evidence="3 4">
    <name type="scientific">Trueperella bonasi</name>
    <dbReference type="NCBI Taxonomy" id="312286"/>
    <lineage>
        <taxon>Bacteria</taxon>
        <taxon>Bacillati</taxon>
        <taxon>Actinomycetota</taxon>
        <taxon>Actinomycetes</taxon>
        <taxon>Actinomycetales</taxon>
        <taxon>Actinomycetaceae</taxon>
        <taxon>Trueperella</taxon>
    </lineage>
</organism>
<gene>
    <name evidence="3" type="ORF">J2S70_001281</name>
</gene>
<sequence>MIRQHQTTPNDTIGWQMFVISNSLRIRPSPIQKLEEIFELVALCALIAVTAWYVISVTAYLYARRTNNHRLRKAVARWGPPVLKTLAATGLATSLATPAFAQPIDLSWGADLPSSETSIEHTNSKSAQIALQPDPLWMPEHAVVATPAKTQRADTGPAKNVHVVQPGESLWSIVNTHYAPEHESETTAIIAELWHTNSSTIGPNPDLIYPGQRLELP</sequence>